<evidence type="ECO:0000256" key="3">
    <source>
        <dbReference type="ARBA" id="ARBA00013081"/>
    </source>
</evidence>
<evidence type="ECO:0000256" key="6">
    <source>
        <dbReference type="ARBA" id="ARBA00022842"/>
    </source>
</evidence>
<keyword evidence="8" id="KW-0464">Manganese</keyword>
<keyword evidence="6" id="KW-0460">Magnesium</keyword>
<dbReference type="Gene3D" id="3.60.40.10">
    <property type="entry name" value="PPM-type phosphatase domain"/>
    <property type="match status" value="1"/>
</dbReference>
<evidence type="ECO:0000313" key="13">
    <source>
        <dbReference type="EMBL" id="WOG89141.1"/>
    </source>
</evidence>
<protein>
    <recommendedName>
        <fullName evidence="3">protein-serine/threonine phosphatase</fullName>
        <ecNumber evidence="3">3.1.3.16</ecNumber>
    </recommendedName>
</protein>
<dbReference type="Gramene" id="KZN06590">
    <property type="protein sequence ID" value="KZN06590"/>
    <property type="gene ID" value="DCAR_007427"/>
</dbReference>
<gene>
    <name evidence="12" type="ORF">DCAR_007427</name>
    <name evidence="13" type="ORF">DCAR_0208377</name>
</gene>
<dbReference type="AlphaFoldDB" id="A0A166EHT9"/>
<evidence type="ECO:0000256" key="1">
    <source>
        <dbReference type="ARBA" id="ARBA00001936"/>
    </source>
</evidence>
<comment type="similarity">
    <text evidence="9">Belongs to the PP2C family.</text>
</comment>
<evidence type="ECO:0000256" key="8">
    <source>
        <dbReference type="ARBA" id="ARBA00023211"/>
    </source>
</evidence>
<feature type="region of interest" description="Disordered" evidence="10">
    <location>
        <begin position="1"/>
        <end position="52"/>
    </location>
</feature>
<feature type="domain" description="PPM-type phosphatase" evidence="11">
    <location>
        <begin position="98"/>
        <end position="392"/>
    </location>
</feature>
<feature type="compositionally biased region" description="Basic and acidic residues" evidence="10">
    <location>
        <begin position="34"/>
        <end position="45"/>
    </location>
</feature>
<dbReference type="Pfam" id="PF00481">
    <property type="entry name" value="PP2C"/>
    <property type="match status" value="1"/>
</dbReference>
<dbReference type="SMART" id="SM00332">
    <property type="entry name" value="PP2Cc"/>
    <property type="match status" value="1"/>
</dbReference>
<evidence type="ECO:0000313" key="14">
    <source>
        <dbReference type="Proteomes" id="UP000077755"/>
    </source>
</evidence>
<dbReference type="GO" id="GO:0004722">
    <property type="term" value="F:protein serine/threonine phosphatase activity"/>
    <property type="evidence" value="ECO:0007669"/>
    <property type="project" value="UniProtKB-EC"/>
</dbReference>
<dbReference type="KEGG" id="dcr:108208168"/>
<evidence type="ECO:0000256" key="2">
    <source>
        <dbReference type="ARBA" id="ARBA00001946"/>
    </source>
</evidence>
<dbReference type="PROSITE" id="PS51746">
    <property type="entry name" value="PPM_2"/>
    <property type="match status" value="1"/>
</dbReference>
<evidence type="ECO:0000259" key="11">
    <source>
        <dbReference type="PROSITE" id="PS51746"/>
    </source>
</evidence>
<keyword evidence="14" id="KW-1185">Reference proteome</keyword>
<comment type="cofactor">
    <cofactor evidence="1">
        <name>Mn(2+)</name>
        <dbReference type="ChEBI" id="CHEBI:29035"/>
    </cofactor>
</comment>
<proteinExistence type="inferred from homology"/>
<dbReference type="EMBL" id="LNRQ01000002">
    <property type="protein sequence ID" value="KZN06590.1"/>
    <property type="molecule type" value="Genomic_DNA"/>
</dbReference>
<keyword evidence="4" id="KW-0479">Metal-binding</keyword>
<dbReference type="PROSITE" id="PS01032">
    <property type="entry name" value="PPM_1"/>
    <property type="match status" value="1"/>
</dbReference>
<dbReference type="InterPro" id="IPR015655">
    <property type="entry name" value="PP2C"/>
</dbReference>
<dbReference type="FunFam" id="3.60.40.10:FF:000291">
    <property type="entry name" value="Protein phosphatase 2C 50"/>
    <property type="match status" value="1"/>
</dbReference>
<reference evidence="12" key="1">
    <citation type="journal article" date="2016" name="Nat. Genet.">
        <title>A high-quality carrot genome assembly provides new insights into carotenoid accumulation and asterid genome evolution.</title>
        <authorList>
            <person name="Iorizzo M."/>
            <person name="Ellison S."/>
            <person name="Senalik D."/>
            <person name="Zeng P."/>
            <person name="Satapoomin P."/>
            <person name="Huang J."/>
            <person name="Bowman M."/>
            <person name="Iovene M."/>
            <person name="Sanseverino W."/>
            <person name="Cavagnaro P."/>
            <person name="Yildiz M."/>
            <person name="Macko-Podgorni A."/>
            <person name="Moranska E."/>
            <person name="Grzebelus E."/>
            <person name="Grzebelus D."/>
            <person name="Ashrafi H."/>
            <person name="Zheng Z."/>
            <person name="Cheng S."/>
            <person name="Spooner D."/>
            <person name="Van Deynze A."/>
            <person name="Simon P."/>
        </authorList>
    </citation>
    <scope>NUCLEOTIDE SEQUENCE [LARGE SCALE GENOMIC DNA]</scope>
    <source>
        <tissue evidence="12">Leaf</tissue>
    </source>
</reference>
<comment type="cofactor">
    <cofactor evidence="2">
        <name>Mg(2+)</name>
        <dbReference type="ChEBI" id="CHEBI:18420"/>
    </cofactor>
</comment>
<dbReference type="OMA" id="LECEQQW"/>
<reference evidence="13" key="2">
    <citation type="submission" date="2022-03" db="EMBL/GenBank/DDBJ databases">
        <title>Draft title - Genomic analysis of global carrot germplasm unveils the trajectory of domestication and the origin of high carotenoid orange carrot.</title>
        <authorList>
            <person name="Iorizzo M."/>
            <person name="Ellison S."/>
            <person name="Senalik D."/>
            <person name="Macko-Podgorni A."/>
            <person name="Grzebelus D."/>
            <person name="Bostan H."/>
            <person name="Rolling W."/>
            <person name="Curaba J."/>
            <person name="Simon P."/>
        </authorList>
    </citation>
    <scope>NUCLEOTIDE SEQUENCE</scope>
    <source>
        <tissue evidence="13">Leaf</tissue>
    </source>
</reference>
<dbReference type="InterPro" id="IPR001932">
    <property type="entry name" value="PPM-type_phosphatase-like_dom"/>
</dbReference>
<accession>A0A166EHT9</accession>
<dbReference type="EMBL" id="CP093344">
    <property type="protein sequence ID" value="WOG89141.1"/>
    <property type="molecule type" value="Genomic_DNA"/>
</dbReference>
<dbReference type="STRING" id="79200.A0A166EHT9"/>
<dbReference type="SMR" id="A0A166EHT9"/>
<evidence type="ECO:0000313" key="12">
    <source>
        <dbReference type="EMBL" id="KZN06590.1"/>
    </source>
</evidence>
<dbReference type="InterPro" id="IPR036457">
    <property type="entry name" value="PPM-type-like_dom_sf"/>
</dbReference>
<evidence type="ECO:0000256" key="9">
    <source>
        <dbReference type="RuleBase" id="RU003465"/>
    </source>
</evidence>
<name>A0A166EHT9_DAUCS</name>
<sequence>MEKTVSGDMMNNNSSSKREASASCKKNARASRRQKLELSRARDVGVGEEDNGGVKCRKLQMFQDGKGKGKAESGELSQRVEQNLVEEKDSVRSEKCPNFGLSSICGRRRDMEDFVAVHASLCSKDIGDAPKFHYFAVYDGHGCSHVAKRCKEKLHELVKEELRGKEVVESMEWKEALERSFARMDEEVITCKEAVMAAAGCRCLLPSPESDAVGSTAVVALVTPDKIIVANCGDSRAVLARKGKAIPLSVDHKPDRPDELSRIQAAGGQVIYWEGARVLGVLAMSRAIGDSYLKPYVTSEPEVTITERTGEDDCLILASDGLWDMVSNQTACGVAGLCLDGKVVSMSPPGSVSGEGGGEYHDQACADASLLLTKLALVRRSSDNVSVVVINLRKET</sequence>
<dbReference type="PANTHER" id="PTHR47992">
    <property type="entry name" value="PROTEIN PHOSPHATASE"/>
    <property type="match status" value="1"/>
</dbReference>
<organism evidence="12">
    <name type="scientific">Daucus carota subsp. sativus</name>
    <name type="common">Carrot</name>
    <dbReference type="NCBI Taxonomy" id="79200"/>
    <lineage>
        <taxon>Eukaryota</taxon>
        <taxon>Viridiplantae</taxon>
        <taxon>Streptophyta</taxon>
        <taxon>Embryophyta</taxon>
        <taxon>Tracheophyta</taxon>
        <taxon>Spermatophyta</taxon>
        <taxon>Magnoliopsida</taxon>
        <taxon>eudicotyledons</taxon>
        <taxon>Gunneridae</taxon>
        <taxon>Pentapetalae</taxon>
        <taxon>asterids</taxon>
        <taxon>campanulids</taxon>
        <taxon>Apiales</taxon>
        <taxon>Apiaceae</taxon>
        <taxon>Apioideae</taxon>
        <taxon>Scandiceae</taxon>
        <taxon>Daucinae</taxon>
        <taxon>Daucus</taxon>
        <taxon>Daucus sect. Daucus</taxon>
    </lineage>
</organism>
<dbReference type="SUPFAM" id="SSF81606">
    <property type="entry name" value="PP2C-like"/>
    <property type="match status" value="1"/>
</dbReference>
<evidence type="ECO:0000256" key="10">
    <source>
        <dbReference type="SAM" id="MobiDB-lite"/>
    </source>
</evidence>
<evidence type="ECO:0000256" key="7">
    <source>
        <dbReference type="ARBA" id="ARBA00022912"/>
    </source>
</evidence>
<dbReference type="GO" id="GO:0046872">
    <property type="term" value="F:metal ion binding"/>
    <property type="evidence" value="ECO:0007669"/>
    <property type="project" value="UniProtKB-KW"/>
</dbReference>
<evidence type="ECO:0000256" key="5">
    <source>
        <dbReference type="ARBA" id="ARBA00022801"/>
    </source>
</evidence>
<keyword evidence="7 9" id="KW-0904">Protein phosphatase</keyword>
<dbReference type="EC" id="3.1.3.16" evidence="3"/>
<dbReference type="CDD" id="cd00143">
    <property type="entry name" value="PP2Cc"/>
    <property type="match status" value="1"/>
</dbReference>
<dbReference type="Proteomes" id="UP000077755">
    <property type="component" value="Chromosome 2"/>
</dbReference>
<evidence type="ECO:0000256" key="4">
    <source>
        <dbReference type="ARBA" id="ARBA00022723"/>
    </source>
</evidence>
<dbReference type="InterPro" id="IPR000222">
    <property type="entry name" value="PP2C_BS"/>
</dbReference>
<keyword evidence="5 9" id="KW-0378">Hydrolase</keyword>
<dbReference type="OrthoDB" id="10264738at2759"/>